<dbReference type="EMBL" id="FUYJ01000009">
    <property type="protein sequence ID" value="SKB05385.1"/>
    <property type="molecule type" value="Genomic_DNA"/>
</dbReference>
<accession>A0A1T4YVV7</accession>
<feature type="transmembrane region" description="Helical" evidence="1">
    <location>
        <begin position="41"/>
        <end position="61"/>
    </location>
</feature>
<keyword evidence="1" id="KW-0472">Membrane</keyword>
<feature type="transmembrane region" description="Helical" evidence="1">
    <location>
        <begin position="12"/>
        <end position="29"/>
    </location>
</feature>
<keyword evidence="3" id="KW-1185">Reference proteome</keyword>
<dbReference type="RefSeq" id="WP_040759855.1">
    <property type="nucleotide sequence ID" value="NZ_FUYJ01000009.1"/>
</dbReference>
<sequence>MKFEFQQIVQWILLVAFLILLISFAVISLDSYTFDAYFMRSMPIAVLTGCTAIGLGLAVSWKNR</sequence>
<keyword evidence="1" id="KW-1133">Transmembrane helix</keyword>
<evidence type="ECO:0000256" key="1">
    <source>
        <dbReference type="SAM" id="Phobius"/>
    </source>
</evidence>
<dbReference type="Proteomes" id="UP000190042">
    <property type="component" value="Unassembled WGS sequence"/>
</dbReference>
<gene>
    <name evidence="2" type="ORF">SAMN04244570_3636</name>
</gene>
<protein>
    <submittedName>
        <fullName evidence="2">Uncharacterized protein</fullName>
    </submittedName>
</protein>
<evidence type="ECO:0000313" key="2">
    <source>
        <dbReference type="EMBL" id="SKB05385.1"/>
    </source>
</evidence>
<name>A0A1T4YVV7_9BACL</name>
<reference evidence="3" key="1">
    <citation type="submission" date="2017-02" db="EMBL/GenBank/DDBJ databases">
        <authorList>
            <person name="Varghese N."/>
            <person name="Submissions S."/>
        </authorList>
    </citation>
    <scope>NUCLEOTIDE SEQUENCE [LARGE SCALE GENOMIC DNA]</scope>
    <source>
        <strain evidence="3">DSM 23966</strain>
    </source>
</reference>
<evidence type="ECO:0000313" key="3">
    <source>
        <dbReference type="Proteomes" id="UP000190042"/>
    </source>
</evidence>
<organism evidence="2 3">
    <name type="scientific">Sporosarcina newyorkensis</name>
    <dbReference type="NCBI Taxonomy" id="759851"/>
    <lineage>
        <taxon>Bacteria</taxon>
        <taxon>Bacillati</taxon>
        <taxon>Bacillota</taxon>
        <taxon>Bacilli</taxon>
        <taxon>Bacillales</taxon>
        <taxon>Caryophanaceae</taxon>
        <taxon>Sporosarcina</taxon>
    </lineage>
</organism>
<dbReference type="AlphaFoldDB" id="A0A1T4YVV7"/>
<keyword evidence="1" id="KW-0812">Transmembrane</keyword>
<proteinExistence type="predicted"/>